<evidence type="ECO:0000256" key="2">
    <source>
        <dbReference type="ARBA" id="ARBA00022803"/>
    </source>
</evidence>
<comment type="similarity">
    <text evidence="3">Belongs to the TTC4 family.</text>
</comment>
<feature type="region of interest" description="Disordered" evidence="5">
    <location>
        <begin position="1"/>
        <end position="20"/>
    </location>
</feature>
<dbReference type="CDD" id="cd21381">
    <property type="entry name" value="CTWD_TTC4"/>
    <property type="match status" value="1"/>
</dbReference>
<evidence type="ECO:0000259" key="6">
    <source>
        <dbReference type="Pfam" id="PF18972"/>
    </source>
</evidence>
<gene>
    <name evidence="7" type="ORF">TRICI_005104</name>
</gene>
<dbReference type="InterPro" id="IPR019734">
    <property type="entry name" value="TPR_rpt"/>
</dbReference>
<dbReference type="GO" id="GO:0006457">
    <property type="term" value="P:protein folding"/>
    <property type="evidence" value="ECO:0007669"/>
    <property type="project" value="TreeGrafter"/>
</dbReference>
<proteinExistence type="inferred from homology"/>
<dbReference type="GO" id="GO:0005634">
    <property type="term" value="C:nucleus"/>
    <property type="evidence" value="ECO:0007669"/>
    <property type="project" value="TreeGrafter"/>
</dbReference>
<name>A0A642UVZ5_9ASCO</name>
<dbReference type="AlphaFoldDB" id="A0A642UVZ5"/>
<dbReference type="SMART" id="SM00028">
    <property type="entry name" value="TPR"/>
    <property type="match status" value="3"/>
</dbReference>
<evidence type="ECO:0000313" key="7">
    <source>
        <dbReference type="EMBL" id="KAA8906681.1"/>
    </source>
</evidence>
<protein>
    <recommendedName>
        <fullName evidence="6">Cns1/TTC4 wheel domain-containing protein</fullName>
    </recommendedName>
</protein>
<evidence type="ECO:0000256" key="3">
    <source>
        <dbReference type="ARBA" id="ARBA00023602"/>
    </source>
</evidence>
<organism evidence="7 8">
    <name type="scientific">Trichomonascus ciferrii</name>
    <dbReference type="NCBI Taxonomy" id="44093"/>
    <lineage>
        <taxon>Eukaryota</taxon>
        <taxon>Fungi</taxon>
        <taxon>Dikarya</taxon>
        <taxon>Ascomycota</taxon>
        <taxon>Saccharomycotina</taxon>
        <taxon>Dipodascomycetes</taxon>
        <taxon>Dipodascales</taxon>
        <taxon>Trichomonascaceae</taxon>
        <taxon>Trichomonascus</taxon>
        <taxon>Trichomonascus ciferrii complex</taxon>
    </lineage>
</organism>
<dbReference type="Proteomes" id="UP000761534">
    <property type="component" value="Unassembled WGS sequence"/>
</dbReference>
<evidence type="ECO:0000313" key="8">
    <source>
        <dbReference type="Proteomes" id="UP000761534"/>
    </source>
</evidence>
<dbReference type="GO" id="GO:0051879">
    <property type="term" value="F:Hsp90 protein binding"/>
    <property type="evidence" value="ECO:0007669"/>
    <property type="project" value="InterPro"/>
</dbReference>
<evidence type="ECO:0000256" key="1">
    <source>
        <dbReference type="ARBA" id="ARBA00022737"/>
    </source>
</evidence>
<evidence type="ECO:0000256" key="4">
    <source>
        <dbReference type="SAM" id="Coils"/>
    </source>
</evidence>
<keyword evidence="8" id="KW-1185">Reference proteome</keyword>
<sequence length="377" mass="42953">MSSSGEERLKPELPPKLNELSKTNADDFIAGIKKMPFFMTELDDQDEEQAEKIEALKAMAYEGEPHEVALNFKNQGNECYRAHKFHDAIEYYGKALAIQAGVTEIDVACYLNRAACNLELRNYRKCINDCKLALKLDDKNLKALYRSARAYNAIDKNAEAIDLLNYALSVDSESRAIKELLEKAERRQKFLQEQEEKRRKAEELKETKQRNFEMALQARNITMMTTSERRSDTQSQNLKVTLSDEMDPSSSLLIPILFLYPLELESDVIQSESDEATIQQNLEIVFESPPEWFQKSPDHQKDYALNNLQVYVQTSSGGLAKVGKSSTIGKVLSMVSPKIPVIDNSARFYIVPRNRAQEFIGSWNKDQAAAQLKNVVF</sequence>
<dbReference type="Pfam" id="PF18972">
    <property type="entry name" value="Wheel"/>
    <property type="match status" value="1"/>
</dbReference>
<evidence type="ECO:0000256" key="5">
    <source>
        <dbReference type="SAM" id="MobiDB-lite"/>
    </source>
</evidence>
<dbReference type="VEuPathDB" id="FungiDB:TRICI_005104"/>
<dbReference type="InterPro" id="IPR011990">
    <property type="entry name" value="TPR-like_helical_dom_sf"/>
</dbReference>
<reference evidence="7" key="1">
    <citation type="journal article" date="2019" name="G3 (Bethesda)">
        <title>Genome Assemblies of Two Rare Opportunistic Yeast Pathogens: Diutina rugosa (syn. Candida rugosa) and Trichomonascus ciferrii (syn. Candida ciferrii).</title>
        <authorList>
            <person name="Mixao V."/>
            <person name="Saus E."/>
            <person name="Hansen A.P."/>
            <person name="Lass-Florl C."/>
            <person name="Gabaldon T."/>
        </authorList>
    </citation>
    <scope>NUCLEOTIDE SEQUENCE</scope>
    <source>
        <strain evidence="7">CBS 4856</strain>
    </source>
</reference>
<dbReference type="InterPro" id="IPR044059">
    <property type="entry name" value="Csn1/TTC4_wheel"/>
</dbReference>
<keyword evidence="1" id="KW-0677">Repeat</keyword>
<comment type="caution">
    <text evidence="7">The sequence shown here is derived from an EMBL/GenBank/DDBJ whole genome shotgun (WGS) entry which is preliminary data.</text>
</comment>
<dbReference type="SUPFAM" id="SSF48452">
    <property type="entry name" value="TPR-like"/>
    <property type="match status" value="1"/>
</dbReference>
<dbReference type="EMBL" id="SWFS01000392">
    <property type="protein sequence ID" value="KAA8906681.1"/>
    <property type="molecule type" value="Genomic_DNA"/>
</dbReference>
<dbReference type="GO" id="GO:0030544">
    <property type="term" value="F:Hsp70 protein binding"/>
    <property type="evidence" value="ECO:0007669"/>
    <property type="project" value="TreeGrafter"/>
</dbReference>
<dbReference type="PANTHER" id="PTHR46035:SF1">
    <property type="entry name" value="TETRATRICOPEPTIDE REPEAT PROTEIN 4"/>
    <property type="match status" value="1"/>
</dbReference>
<feature type="compositionally biased region" description="Basic and acidic residues" evidence="5">
    <location>
        <begin position="1"/>
        <end position="13"/>
    </location>
</feature>
<keyword evidence="2" id="KW-0802">TPR repeat</keyword>
<keyword evidence="4" id="KW-0175">Coiled coil</keyword>
<feature type="domain" description="Cns1/TTC4 wheel" evidence="6">
    <location>
        <begin position="244"/>
        <end position="363"/>
    </location>
</feature>
<dbReference type="GO" id="GO:0005829">
    <property type="term" value="C:cytosol"/>
    <property type="evidence" value="ECO:0007669"/>
    <property type="project" value="TreeGrafter"/>
</dbReference>
<accession>A0A642UVZ5</accession>
<dbReference type="PANTHER" id="PTHR46035">
    <property type="entry name" value="TETRATRICOPEPTIDE REPEAT PROTEIN 4"/>
    <property type="match status" value="1"/>
</dbReference>
<feature type="coiled-coil region" evidence="4">
    <location>
        <begin position="174"/>
        <end position="211"/>
    </location>
</feature>
<dbReference type="OrthoDB" id="420195at2759"/>
<dbReference type="Gene3D" id="1.25.40.10">
    <property type="entry name" value="Tetratricopeptide repeat domain"/>
    <property type="match status" value="1"/>
</dbReference>